<reference evidence="1" key="1">
    <citation type="submission" date="2023-01" db="EMBL/GenBank/DDBJ databases">
        <title>Metagenome sequencing of chrysophaentin producing Chrysophaeum taylorii.</title>
        <authorList>
            <person name="Davison J."/>
            <person name="Bewley C."/>
        </authorList>
    </citation>
    <scope>NUCLEOTIDE SEQUENCE</scope>
    <source>
        <strain evidence="1">NIES-1699</strain>
    </source>
</reference>
<accession>A0AAD7U902</accession>
<organism evidence="1 2">
    <name type="scientific">Chrysophaeum taylorii</name>
    <dbReference type="NCBI Taxonomy" id="2483200"/>
    <lineage>
        <taxon>Eukaryota</taxon>
        <taxon>Sar</taxon>
        <taxon>Stramenopiles</taxon>
        <taxon>Ochrophyta</taxon>
        <taxon>Pelagophyceae</taxon>
        <taxon>Pelagomonadales</taxon>
        <taxon>Pelagomonadaceae</taxon>
        <taxon>Chrysophaeum</taxon>
    </lineage>
</organism>
<gene>
    <name evidence="1" type="ORF">CTAYLR_001445</name>
</gene>
<dbReference type="Proteomes" id="UP001230188">
    <property type="component" value="Unassembled WGS sequence"/>
</dbReference>
<comment type="caution">
    <text evidence="1">The sequence shown here is derived from an EMBL/GenBank/DDBJ whole genome shotgun (WGS) entry which is preliminary data.</text>
</comment>
<evidence type="ECO:0000313" key="2">
    <source>
        <dbReference type="Proteomes" id="UP001230188"/>
    </source>
</evidence>
<keyword evidence="2" id="KW-1185">Reference proteome</keyword>
<sequence>MSRRFARLELVLEKMLESLQQRLVEVDPRTLFEELDECFEPPPLDMADVSQQVVSDLRRHFRSVCEARELEHKLGNLEASGRAPCPPLRHLAESPEDLVNAERVRRKIDLKRRLEDSLCKLAAENDQLRRDIKATYDSI</sequence>
<proteinExistence type="predicted"/>
<name>A0AAD7U902_9STRA</name>
<protein>
    <submittedName>
        <fullName evidence="1">Uncharacterized protein</fullName>
    </submittedName>
</protein>
<dbReference type="AlphaFoldDB" id="A0AAD7U902"/>
<evidence type="ECO:0000313" key="1">
    <source>
        <dbReference type="EMBL" id="KAJ8600455.1"/>
    </source>
</evidence>
<dbReference type="EMBL" id="JAQMWT010000523">
    <property type="protein sequence ID" value="KAJ8600455.1"/>
    <property type="molecule type" value="Genomic_DNA"/>
</dbReference>